<dbReference type="AlphaFoldDB" id="A0A840NVC8"/>
<protein>
    <submittedName>
        <fullName evidence="4">Transglutaminase-like putative cysteine protease</fullName>
    </submittedName>
</protein>
<dbReference type="InterPro" id="IPR021878">
    <property type="entry name" value="TgpA_N"/>
</dbReference>
<feature type="transmembrane region" description="Helical" evidence="2">
    <location>
        <begin position="554"/>
        <end position="575"/>
    </location>
</feature>
<feature type="transmembrane region" description="Helical" evidence="2">
    <location>
        <begin position="133"/>
        <end position="152"/>
    </location>
</feature>
<dbReference type="PANTHER" id="PTHR42736">
    <property type="entry name" value="PROTEIN-GLUTAMINE GAMMA-GLUTAMYLTRANSFERASE"/>
    <property type="match status" value="1"/>
</dbReference>
<sequence length="694" mass="74586">MTAARFAVAALLAGAAGWAFHRVFDARALVLVVAVAATVPVLVAALLRSRPLWLALLAGLPLWCAGAALAVYGTVAPAVLARIPADLANSWQALLGTLLPAPAEPRLLILVYTLVWLAAVTGAELVGRSRTRAAPALPAIIVFGIAVLLGVGGTGSNLPVAAVLLALTALLSLLGDRLPALWLAAGVPAVGALAALAMLAGPLLPLAREPYDPRADAVPPQPVRFDAVSPLDRISAWLRRPETELFTVRSRTPLNWRLAVLDRYDGVRWTSSARFVPTGGRVPPGERTGKAYDVEQTVTVKALRDRWLPAAERPTWVSGLTGVVTDPDSGALVAGAKTSQGLTYRVTSRIEQPTKEELRAATPSGDAALLHVPAGRYEQEFRRLAQQATRGATLPYRQAEMLEEFLRGSARYDITAPPGHSLPSLDFFLRETRRGTSEQFAATFALMARTLGLPTRVVVGFRPGTQEGGVYKVTTGDVIAWAEVRFAGLGWLAFDPTPPRSGEQSRHDVPSAVEKERRRLDQELGEVTADKPRPSTKPTRRPDSAPEEAGLPGWALAVLAVAALALAYVALALLLPWWRRRARRNAGDAGLRVAGAWRQTCDDLGLTGEDALTAQEVVRHGDETHGADVAAHLAPLADITNFARYAPDGAGPHDAEEAWRRSDAVHTLLRRRTPPLRRLTRRLHPRTLIPPRPR</sequence>
<dbReference type="InterPro" id="IPR038765">
    <property type="entry name" value="Papain-like_cys_pep_sf"/>
</dbReference>
<dbReference type="InterPro" id="IPR052901">
    <property type="entry name" value="Bact_TGase-like"/>
</dbReference>
<dbReference type="PANTHER" id="PTHR42736:SF1">
    <property type="entry name" value="PROTEIN-GLUTAMINE GAMMA-GLUTAMYLTRANSFERASE"/>
    <property type="match status" value="1"/>
</dbReference>
<feature type="transmembrane region" description="Helical" evidence="2">
    <location>
        <begin position="54"/>
        <end position="75"/>
    </location>
</feature>
<dbReference type="GO" id="GO:0006508">
    <property type="term" value="P:proteolysis"/>
    <property type="evidence" value="ECO:0007669"/>
    <property type="project" value="UniProtKB-KW"/>
</dbReference>
<evidence type="ECO:0000313" key="5">
    <source>
        <dbReference type="Proteomes" id="UP000578449"/>
    </source>
</evidence>
<dbReference type="InterPro" id="IPR002931">
    <property type="entry name" value="Transglutaminase-like"/>
</dbReference>
<evidence type="ECO:0000256" key="2">
    <source>
        <dbReference type="SAM" id="Phobius"/>
    </source>
</evidence>
<dbReference type="SMART" id="SM00460">
    <property type="entry name" value="TGc"/>
    <property type="match status" value="1"/>
</dbReference>
<gene>
    <name evidence="4" type="ORF">HNP84_000888</name>
</gene>
<evidence type="ECO:0000313" key="4">
    <source>
        <dbReference type="EMBL" id="MBB5131182.1"/>
    </source>
</evidence>
<keyword evidence="2" id="KW-0472">Membrane</keyword>
<evidence type="ECO:0000259" key="3">
    <source>
        <dbReference type="SMART" id="SM00460"/>
    </source>
</evidence>
<dbReference type="Pfam" id="PF01841">
    <property type="entry name" value="Transglut_core"/>
    <property type="match status" value="1"/>
</dbReference>
<dbReference type="Pfam" id="PF11992">
    <property type="entry name" value="TgpA_N"/>
    <property type="match status" value="1"/>
</dbReference>
<keyword evidence="2" id="KW-0812">Transmembrane</keyword>
<keyword evidence="4" id="KW-0645">Protease</keyword>
<proteinExistence type="predicted"/>
<dbReference type="SUPFAM" id="SSF54001">
    <property type="entry name" value="Cysteine proteinases"/>
    <property type="match status" value="1"/>
</dbReference>
<comment type="caution">
    <text evidence="4">The sequence shown here is derived from an EMBL/GenBank/DDBJ whole genome shotgun (WGS) entry which is preliminary data.</text>
</comment>
<feature type="transmembrane region" description="Helical" evidence="2">
    <location>
        <begin position="107"/>
        <end position="126"/>
    </location>
</feature>
<dbReference type="GO" id="GO:0008233">
    <property type="term" value="F:peptidase activity"/>
    <property type="evidence" value="ECO:0007669"/>
    <property type="project" value="UniProtKB-KW"/>
</dbReference>
<dbReference type="RefSeq" id="WP_185048030.1">
    <property type="nucleotide sequence ID" value="NZ_BAABIX010000074.1"/>
</dbReference>
<feature type="transmembrane region" description="Helical" evidence="2">
    <location>
        <begin position="181"/>
        <end position="204"/>
    </location>
</feature>
<feature type="domain" description="Transglutaminase-like" evidence="3">
    <location>
        <begin position="429"/>
        <end position="498"/>
    </location>
</feature>
<dbReference type="Proteomes" id="UP000578449">
    <property type="component" value="Unassembled WGS sequence"/>
</dbReference>
<accession>A0A840NVC8</accession>
<evidence type="ECO:0000256" key="1">
    <source>
        <dbReference type="SAM" id="MobiDB-lite"/>
    </source>
</evidence>
<dbReference type="EMBL" id="JACHGN010000002">
    <property type="protein sequence ID" value="MBB5131182.1"/>
    <property type="molecule type" value="Genomic_DNA"/>
</dbReference>
<keyword evidence="5" id="KW-1185">Reference proteome</keyword>
<feature type="transmembrane region" description="Helical" evidence="2">
    <location>
        <begin position="158"/>
        <end position="174"/>
    </location>
</feature>
<feature type="transmembrane region" description="Helical" evidence="2">
    <location>
        <begin position="29"/>
        <end position="47"/>
    </location>
</feature>
<feature type="compositionally biased region" description="Basic and acidic residues" evidence="1">
    <location>
        <begin position="522"/>
        <end position="533"/>
    </location>
</feature>
<reference evidence="4 5" key="1">
    <citation type="submission" date="2020-08" db="EMBL/GenBank/DDBJ databases">
        <title>Genomic Encyclopedia of Type Strains, Phase IV (KMG-IV): sequencing the most valuable type-strain genomes for metagenomic binning, comparative biology and taxonomic classification.</title>
        <authorList>
            <person name="Goeker M."/>
        </authorList>
    </citation>
    <scope>NUCLEOTIDE SEQUENCE [LARGE SCALE GENOMIC DNA]</scope>
    <source>
        <strain evidence="4 5">DSM 45615</strain>
    </source>
</reference>
<feature type="region of interest" description="Disordered" evidence="1">
    <location>
        <begin position="522"/>
        <end position="548"/>
    </location>
</feature>
<keyword evidence="4" id="KW-0378">Hydrolase</keyword>
<name>A0A840NVC8_9ACTN</name>
<organism evidence="4 5">
    <name type="scientific">Thermocatellispora tengchongensis</name>
    <dbReference type="NCBI Taxonomy" id="1073253"/>
    <lineage>
        <taxon>Bacteria</taxon>
        <taxon>Bacillati</taxon>
        <taxon>Actinomycetota</taxon>
        <taxon>Actinomycetes</taxon>
        <taxon>Streptosporangiales</taxon>
        <taxon>Streptosporangiaceae</taxon>
        <taxon>Thermocatellispora</taxon>
    </lineage>
</organism>
<keyword evidence="2" id="KW-1133">Transmembrane helix</keyword>
<dbReference type="Gene3D" id="3.10.620.30">
    <property type="match status" value="1"/>
</dbReference>